<name>A0A149U5S7_9PROT</name>
<comment type="caution">
    <text evidence="1">The sequence shown here is derived from an EMBL/GenBank/DDBJ whole genome shotgun (WGS) entry which is preliminary data.</text>
</comment>
<gene>
    <name evidence="1" type="ORF">AD947_01850</name>
</gene>
<accession>A0A149U5S7</accession>
<dbReference type="Proteomes" id="UP000075411">
    <property type="component" value="Unassembled WGS sequence"/>
</dbReference>
<evidence type="ECO:0000313" key="1">
    <source>
        <dbReference type="EMBL" id="KXV60696.1"/>
    </source>
</evidence>
<protein>
    <submittedName>
        <fullName evidence="1">Uncharacterized protein</fullName>
    </submittedName>
</protein>
<reference evidence="1 2" key="1">
    <citation type="submission" date="2015-06" db="EMBL/GenBank/DDBJ databases">
        <title>Improved classification and identification of acetic acid bacteria using matrix-assisted laser desorption/ionization time-of-flight mass spectrometry; Gluconobacter nephelii and Gluconobacter uchimurae are later heterotypic synonyms of Gluconobacter japonicus and Gluconobacter oxydans, respectively.</title>
        <authorList>
            <person name="Li L."/>
            <person name="Cleenwerck I."/>
            <person name="De Vuyst L."/>
            <person name="Vandamme P."/>
        </authorList>
    </citation>
    <scope>NUCLEOTIDE SEQUENCE [LARGE SCALE GENOMIC DNA]</scope>
    <source>
        <strain evidence="1 2">LMG 1663</strain>
    </source>
</reference>
<organism evidence="1 2">
    <name type="scientific">Acetobacter tropicalis</name>
    <dbReference type="NCBI Taxonomy" id="104102"/>
    <lineage>
        <taxon>Bacteria</taxon>
        <taxon>Pseudomonadati</taxon>
        <taxon>Pseudomonadota</taxon>
        <taxon>Alphaproteobacteria</taxon>
        <taxon>Acetobacterales</taxon>
        <taxon>Acetobacteraceae</taxon>
        <taxon>Acetobacter</taxon>
    </lineage>
</organism>
<sequence length="80" mass="8814">MDDIVMMDNPAGSQAPGGTKTIGQAGTVLVFRLPYAPDLTLSEWLSQNSMPCCKKKQDELSFLCDRSGIRYSLLFKPKAM</sequence>
<evidence type="ECO:0000313" key="2">
    <source>
        <dbReference type="Proteomes" id="UP000075411"/>
    </source>
</evidence>
<dbReference type="AlphaFoldDB" id="A0A149U5S7"/>
<dbReference type="PATRIC" id="fig|104102.12.peg.3793"/>
<dbReference type="EMBL" id="LHZT01000085">
    <property type="protein sequence ID" value="KXV60696.1"/>
    <property type="molecule type" value="Genomic_DNA"/>
</dbReference>
<proteinExistence type="predicted"/>